<accession>A0A6A6TIP6</accession>
<evidence type="ECO:0000313" key="3">
    <source>
        <dbReference type="Proteomes" id="UP000799324"/>
    </source>
</evidence>
<feature type="region of interest" description="Disordered" evidence="1">
    <location>
        <begin position="1"/>
        <end position="22"/>
    </location>
</feature>
<dbReference type="Proteomes" id="UP000799324">
    <property type="component" value="Unassembled WGS sequence"/>
</dbReference>
<protein>
    <submittedName>
        <fullName evidence="2">Uncharacterized protein</fullName>
    </submittedName>
</protein>
<evidence type="ECO:0000313" key="2">
    <source>
        <dbReference type="EMBL" id="KAF2658494.1"/>
    </source>
</evidence>
<evidence type="ECO:0000256" key="1">
    <source>
        <dbReference type="SAM" id="MobiDB-lite"/>
    </source>
</evidence>
<name>A0A6A6TIP6_9PLEO</name>
<dbReference type="EMBL" id="MU004314">
    <property type="protein sequence ID" value="KAF2658494.1"/>
    <property type="molecule type" value="Genomic_DNA"/>
</dbReference>
<keyword evidence="3" id="KW-1185">Reference proteome</keyword>
<sequence length="103" mass="10343">MRRGGFGGRAGAAGGGCEAREGRRSCACRIEARCDVRAGAGAGDWQRGRVQQRAAGGEQEMARATARGVAMGGRGRAGGAAVSWGSGEVYRQALSSLPTAAGC</sequence>
<dbReference type="AlphaFoldDB" id="A0A6A6TIP6"/>
<proteinExistence type="predicted"/>
<gene>
    <name evidence="2" type="ORF">K491DRAFT_258839</name>
</gene>
<feature type="compositionally biased region" description="Gly residues" evidence="1">
    <location>
        <begin position="1"/>
        <end position="17"/>
    </location>
</feature>
<organism evidence="2 3">
    <name type="scientific">Lophiostoma macrostomum CBS 122681</name>
    <dbReference type="NCBI Taxonomy" id="1314788"/>
    <lineage>
        <taxon>Eukaryota</taxon>
        <taxon>Fungi</taxon>
        <taxon>Dikarya</taxon>
        <taxon>Ascomycota</taxon>
        <taxon>Pezizomycotina</taxon>
        <taxon>Dothideomycetes</taxon>
        <taxon>Pleosporomycetidae</taxon>
        <taxon>Pleosporales</taxon>
        <taxon>Lophiostomataceae</taxon>
        <taxon>Lophiostoma</taxon>
    </lineage>
</organism>
<reference evidence="2" key="1">
    <citation type="journal article" date="2020" name="Stud. Mycol.">
        <title>101 Dothideomycetes genomes: a test case for predicting lifestyles and emergence of pathogens.</title>
        <authorList>
            <person name="Haridas S."/>
            <person name="Albert R."/>
            <person name="Binder M."/>
            <person name="Bloem J."/>
            <person name="Labutti K."/>
            <person name="Salamov A."/>
            <person name="Andreopoulos B."/>
            <person name="Baker S."/>
            <person name="Barry K."/>
            <person name="Bills G."/>
            <person name="Bluhm B."/>
            <person name="Cannon C."/>
            <person name="Castanera R."/>
            <person name="Culley D."/>
            <person name="Daum C."/>
            <person name="Ezra D."/>
            <person name="Gonzalez J."/>
            <person name="Henrissat B."/>
            <person name="Kuo A."/>
            <person name="Liang C."/>
            <person name="Lipzen A."/>
            <person name="Lutzoni F."/>
            <person name="Magnuson J."/>
            <person name="Mondo S."/>
            <person name="Nolan M."/>
            <person name="Ohm R."/>
            <person name="Pangilinan J."/>
            <person name="Park H.-J."/>
            <person name="Ramirez L."/>
            <person name="Alfaro M."/>
            <person name="Sun H."/>
            <person name="Tritt A."/>
            <person name="Yoshinaga Y."/>
            <person name="Zwiers L.-H."/>
            <person name="Turgeon B."/>
            <person name="Goodwin S."/>
            <person name="Spatafora J."/>
            <person name="Crous P."/>
            <person name="Grigoriev I."/>
        </authorList>
    </citation>
    <scope>NUCLEOTIDE SEQUENCE</scope>
    <source>
        <strain evidence="2">CBS 122681</strain>
    </source>
</reference>